<reference evidence="4 5" key="1">
    <citation type="submission" date="2019-12" db="EMBL/GenBank/DDBJ databases">
        <title>Deinococcus sp. HMF7620 Genome sequencing and assembly.</title>
        <authorList>
            <person name="Kang H."/>
            <person name="Kim H."/>
            <person name="Joh K."/>
        </authorList>
    </citation>
    <scope>NUCLEOTIDE SEQUENCE [LARGE SCALE GENOMIC DNA]</scope>
    <source>
        <strain evidence="4 5">HMF7620</strain>
    </source>
</reference>
<keyword evidence="5" id="KW-1185">Reference proteome</keyword>
<dbReference type="RefSeq" id="WP_157458044.1">
    <property type="nucleotide sequence ID" value="NZ_WQLB01000004.1"/>
</dbReference>
<gene>
    <name evidence="4" type="ORF">GO986_04265</name>
</gene>
<dbReference type="Pfam" id="PF00990">
    <property type="entry name" value="GGDEF"/>
    <property type="match status" value="1"/>
</dbReference>
<dbReference type="SUPFAM" id="SSF55073">
    <property type="entry name" value="Nucleotide cyclase"/>
    <property type="match status" value="1"/>
</dbReference>
<dbReference type="InterPro" id="IPR035919">
    <property type="entry name" value="EAL_sf"/>
</dbReference>
<dbReference type="AlphaFoldDB" id="A0A7C9HQG5"/>
<dbReference type="PROSITE" id="PS50883">
    <property type="entry name" value="EAL"/>
    <property type="match status" value="1"/>
</dbReference>
<dbReference type="SUPFAM" id="SSF48452">
    <property type="entry name" value="TPR-like"/>
    <property type="match status" value="2"/>
</dbReference>
<comment type="caution">
    <text evidence="4">The sequence shown here is derived from an EMBL/GenBank/DDBJ whole genome shotgun (WGS) entry which is preliminary data.</text>
</comment>
<dbReference type="SUPFAM" id="SSF141868">
    <property type="entry name" value="EAL domain-like"/>
    <property type="match status" value="1"/>
</dbReference>
<dbReference type="InterPro" id="IPR043128">
    <property type="entry name" value="Rev_trsase/Diguanyl_cyclase"/>
</dbReference>
<dbReference type="Gene3D" id="3.30.70.270">
    <property type="match status" value="1"/>
</dbReference>
<dbReference type="InterPro" id="IPR019734">
    <property type="entry name" value="TPR_rpt"/>
</dbReference>
<dbReference type="Gene3D" id="3.20.20.450">
    <property type="entry name" value="EAL domain"/>
    <property type="match status" value="1"/>
</dbReference>
<dbReference type="InterPro" id="IPR029787">
    <property type="entry name" value="Nucleotide_cyclase"/>
</dbReference>
<evidence type="ECO:0000313" key="4">
    <source>
        <dbReference type="EMBL" id="MVN85973.1"/>
    </source>
</evidence>
<name>A0A7C9HQG5_9DEIO</name>
<dbReference type="PROSITE" id="PS50887">
    <property type="entry name" value="GGDEF"/>
    <property type="match status" value="1"/>
</dbReference>
<dbReference type="InterPro" id="IPR001633">
    <property type="entry name" value="EAL_dom"/>
</dbReference>
<dbReference type="Pfam" id="PF13424">
    <property type="entry name" value="TPR_12"/>
    <property type="match status" value="2"/>
</dbReference>
<feature type="domain" description="GGDEF" evidence="3">
    <location>
        <begin position="414"/>
        <end position="547"/>
    </location>
</feature>
<protein>
    <submittedName>
        <fullName evidence="4">EAL domain-containing protein</fullName>
    </submittedName>
</protein>
<dbReference type="PANTHER" id="PTHR44757:SF2">
    <property type="entry name" value="BIOFILM ARCHITECTURE MAINTENANCE PROTEIN MBAA"/>
    <property type="match status" value="1"/>
</dbReference>
<dbReference type="CDD" id="cd01949">
    <property type="entry name" value="GGDEF"/>
    <property type="match status" value="1"/>
</dbReference>
<feature type="repeat" description="TPR" evidence="1">
    <location>
        <begin position="140"/>
        <end position="173"/>
    </location>
</feature>
<evidence type="ECO:0000313" key="5">
    <source>
        <dbReference type="Proteomes" id="UP000483286"/>
    </source>
</evidence>
<dbReference type="InterPro" id="IPR011990">
    <property type="entry name" value="TPR-like_helical_dom_sf"/>
</dbReference>
<dbReference type="EMBL" id="WQLB01000004">
    <property type="protein sequence ID" value="MVN85973.1"/>
    <property type="molecule type" value="Genomic_DNA"/>
</dbReference>
<dbReference type="SMART" id="SM00267">
    <property type="entry name" value="GGDEF"/>
    <property type="match status" value="1"/>
</dbReference>
<dbReference type="NCBIfam" id="TIGR00254">
    <property type="entry name" value="GGDEF"/>
    <property type="match status" value="1"/>
</dbReference>
<dbReference type="Proteomes" id="UP000483286">
    <property type="component" value="Unassembled WGS sequence"/>
</dbReference>
<dbReference type="InterPro" id="IPR000160">
    <property type="entry name" value="GGDEF_dom"/>
</dbReference>
<dbReference type="InterPro" id="IPR052155">
    <property type="entry name" value="Biofilm_reg_signaling"/>
</dbReference>
<dbReference type="SMART" id="SM00052">
    <property type="entry name" value="EAL"/>
    <property type="match status" value="1"/>
</dbReference>
<evidence type="ECO:0000259" key="2">
    <source>
        <dbReference type="PROSITE" id="PS50883"/>
    </source>
</evidence>
<feature type="repeat" description="TPR" evidence="1">
    <location>
        <begin position="100"/>
        <end position="133"/>
    </location>
</feature>
<dbReference type="Gene3D" id="1.25.40.10">
    <property type="entry name" value="Tetratricopeptide repeat domain"/>
    <property type="match status" value="2"/>
</dbReference>
<dbReference type="PANTHER" id="PTHR44757">
    <property type="entry name" value="DIGUANYLATE CYCLASE DGCP"/>
    <property type="match status" value="1"/>
</dbReference>
<dbReference type="PROSITE" id="PS50005">
    <property type="entry name" value="TPR"/>
    <property type="match status" value="2"/>
</dbReference>
<evidence type="ECO:0000256" key="1">
    <source>
        <dbReference type="PROSITE-ProRule" id="PRU00339"/>
    </source>
</evidence>
<dbReference type="SMART" id="SM00028">
    <property type="entry name" value="TPR"/>
    <property type="match status" value="4"/>
</dbReference>
<keyword evidence="1" id="KW-0802">TPR repeat</keyword>
<feature type="domain" description="EAL" evidence="2">
    <location>
        <begin position="555"/>
        <end position="815"/>
    </location>
</feature>
<proteinExistence type="predicted"/>
<sequence>MRRVPDPMPTSTAHVLPAPSLRDQLRAMEDGMYRRPEAARAELVRLLGEAQQASDPWAQAFALVLLSGCAFYLGEPRETIRLASEGLMWARSAQAPEVECRLMNGLALAHHRLGEYDRAFDYFLQTLRLAQQMGDDANRFRALNNLASLYTDTGNLQQALESLEEALGIAQQLTPPFLGAAMTYMIDVRTQLGEYETVLALAEEHMPLIRAHCPPRWQGTIQRNVVRALLALGRPHEALAAAQVGLEEARRQQDHENICEMKLAVGNAFLHLGQLAEARPLLERGLTLSRAKGSRPLETEALRLLAELHERLGDHEVALGYTRAHFDLERQIHAREVESRSQLLTAQIRLELLQREAEIERLRNVELAQANTALQETQQVLLHRATHDPLTGVANRAHFGHSTQQALDSLQGGEHLGLIFIDLDKFKQVNDTLGHHAGDQLLQEVARRLRSVVRATDLVGRIGGDEFTVLLRRVSAVPDARAVAAKLLGVLAEPFRIAGQMVQITASVGCAVAPTDGQDAEALQQHADLAMYRVKHTGGNQVLHFEAEMGEPAERRQLERDLRGAHERGELRLHYQGRFALHGVTPSGPGLVGFEALIRWEHPERGLVPPVVFIPMAEDSRAILPIGAWVLREACTQAVRWQFAERGLAMSVNVSPMQFEQPSFVQDVQAALEAAGLQPEALVLELTESLVMRDLTLAQNHIQDLKALGVQIAIDDFGTGYSSLSVLQALPFDQLKIDRSFTSHLTTSASQRVTALLTAMIQLAHSLEMTVTVEGVEDETQRRLLTGLGCDHVQGFLLARPLPPAQAQSLLPAGAESPVPS</sequence>
<organism evidence="4 5">
    <name type="scientific">Deinococcus arboris</name>
    <dbReference type="NCBI Taxonomy" id="2682977"/>
    <lineage>
        <taxon>Bacteria</taxon>
        <taxon>Thermotogati</taxon>
        <taxon>Deinococcota</taxon>
        <taxon>Deinococci</taxon>
        <taxon>Deinococcales</taxon>
        <taxon>Deinococcaceae</taxon>
        <taxon>Deinococcus</taxon>
    </lineage>
</organism>
<dbReference type="FunFam" id="3.30.70.270:FF:000001">
    <property type="entry name" value="Diguanylate cyclase domain protein"/>
    <property type="match status" value="1"/>
</dbReference>
<accession>A0A7C9HQG5</accession>
<dbReference type="Pfam" id="PF00563">
    <property type="entry name" value="EAL"/>
    <property type="match status" value="1"/>
</dbReference>
<dbReference type="CDD" id="cd01948">
    <property type="entry name" value="EAL"/>
    <property type="match status" value="1"/>
</dbReference>
<evidence type="ECO:0000259" key="3">
    <source>
        <dbReference type="PROSITE" id="PS50887"/>
    </source>
</evidence>